<dbReference type="AlphaFoldDB" id="A4RYR8"/>
<accession>A4RYR8</accession>
<dbReference type="OrthoDB" id="2635at2759"/>
<feature type="compositionally biased region" description="Basic and acidic residues" evidence="2">
    <location>
        <begin position="191"/>
        <end position="201"/>
    </location>
</feature>
<dbReference type="InterPro" id="IPR037047">
    <property type="entry name" value="PITH_dom_sf"/>
</dbReference>
<dbReference type="PANTHER" id="PTHR12175:SF1">
    <property type="entry name" value="PITH DOMAIN-CONTAINING PROTEIN 1"/>
    <property type="match status" value="1"/>
</dbReference>
<dbReference type="InterPro" id="IPR045099">
    <property type="entry name" value="PITH1-like"/>
</dbReference>
<dbReference type="eggNOG" id="KOG1730">
    <property type="taxonomic scope" value="Eukaryota"/>
</dbReference>
<feature type="region of interest" description="Disordered" evidence="2">
    <location>
        <begin position="187"/>
        <end position="207"/>
    </location>
</feature>
<evidence type="ECO:0000313" key="5">
    <source>
        <dbReference type="Proteomes" id="UP000001568"/>
    </source>
</evidence>
<dbReference type="Gramene" id="ABO96732">
    <property type="protein sequence ID" value="ABO96732"/>
    <property type="gene ID" value="OSTLU_41232"/>
</dbReference>
<dbReference type="InterPro" id="IPR010400">
    <property type="entry name" value="PITH_dom"/>
</dbReference>
<feature type="domain" description="PITH" evidence="3">
    <location>
        <begin position="12"/>
        <end position="187"/>
    </location>
</feature>
<dbReference type="Pfam" id="PF06201">
    <property type="entry name" value="PITH"/>
    <property type="match status" value="1"/>
</dbReference>
<evidence type="ECO:0000256" key="2">
    <source>
        <dbReference type="SAM" id="MobiDB-lite"/>
    </source>
</evidence>
<dbReference type="HOGENOM" id="CLU_072377_2_0_1"/>
<organism evidence="4 5">
    <name type="scientific">Ostreococcus lucimarinus (strain CCE9901)</name>
    <dbReference type="NCBI Taxonomy" id="436017"/>
    <lineage>
        <taxon>Eukaryota</taxon>
        <taxon>Viridiplantae</taxon>
        <taxon>Chlorophyta</taxon>
        <taxon>Mamiellophyceae</taxon>
        <taxon>Mamiellales</taxon>
        <taxon>Bathycoccaceae</taxon>
        <taxon>Ostreococcus</taxon>
    </lineage>
</organism>
<comment type="similarity">
    <text evidence="1">Belongs to the PITHD1 family.</text>
</comment>
<dbReference type="GeneID" id="5002320"/>
<dbReference type="PROSITE" id="PS51532">
    <property type="entry name" value="PITH"/>
    <property type="match status" value="1"/>
</dbReference>
<evidence type="ECO:0000256" key="1">
    <source>
        <dbReference type="ARBA" id="ARBA00025788"/>
    </source>
</evidence>
<dbReference type="Gene3D" id="2.60.120.470">
    <property type="entry name" value="PITH domain"/>
    <property type="match status" value="1"/>
</dbReference>
<dbReference type="InterPro" id="IPR008979">
    <property type="entry name" value="Galactose-bd-like_sf"/>
</dbReference>
<dbReference type="PANTHER" id="PTHR12175">
    <property type="entry name" value="AD039 HT014 THIOREDOXIN FAMILY TRP26"/>
    <property type="match status" value="1"/>
</dbReference>
<dbReference type="GO" id="GO:0005737">
    <property type="term" value="C:cytoplasm"/>
    <property type="evidence" value="ECO:0007669"/>
    <property type="project" value="UniProtKB-ARBA"/>
</dbReference>
<dbReference type="OMA" id="RLVFKPW"/>
<dbReference type="KEGG" id="olu:OSTLU_41232"/>
<gene>
    <name evidence="4" type="ORF">OSTLU_41232</name>
</gene>
<dbReference type="EMBL" id="CP000586">
    <property type="protein sequence ID" value="ABO96732.1"/>
    <property type="molecule type" value="Genomic_DNA"/>
</dbReference>
<dbReference type="RefSeq" id="XP_001418439.1">
    <property type="nucleotide sequence ID" value="XM_001418402.1"/>
</dbReference>
<evidence type="ECO:0000313" key="4">
    <source>
        <dbReference type="EMBL" id="ABO96732.1"/>
    </source>
</evidence>
<evidence type="ECO:0000259" key="3">
    <source>
        <dbReference type="PROSITE" id="PS51532"/>
    </source>
</evidence>
<keyword evidence="5" id="KW-1185">Reference proteome</keyword>
<proteinExistence type="inferred from homology"/>
<name>A4RYR8_OSTLU</name>
<sequence>MSPDACCAHDHDCDASTCGNASLHAFVDVPAVTAFNAREDDAAPGVIRAWERRHDRTGRALVSEDDGELVIRIPFTTDVKLRGVMVLGGADGRAPREMRAFANRRDIDAMNASRKTPTQKWDLTVDEDGVLEYTTEAASWQATASVTLYFPANFNDDGETEIWYIGLRGEGTGHDRDMVVTAVYESSAQPQDHEVPEENKAAARLGM</sequence>
<dbReference type="Proteomes" id="UP000001568">
    <property type="component" value="Chromosome 6"/>
</dbReference>
<reference evidence="4 5" key="1">
    <citation type="journal article" date="2007" name="Proc. Natl. Acad. Sci. U.S.A.">
        <title>The tiny eukaryote Ostreococcus provides genomic insights into the paradox of plankton speciation.</title>
        <authorList>
            <person name="Palenik B."/>
            <person name="Grimwood J."/>
            <person name="Aerts A."/>
            <person name="Rouze P."/>
            <person name="Salamov A."/>
            <person name="Putnam N."/>
            <person name="Dupont C."/>
            <person name="Jorgensen R."/>
            <person name="Derelle E."/>
            <person name="Rombauts S."/>
            <person name="Zhou K."/>
            <person name="Otillar R."/>
            <person name="Merchant S.S."/>
            <person name="Podell S."/>
            <person name="Gaasterland T."/>
            <person name="Napoli C."/>
            <person name="Gendler K."/>
            <person name="Manuell A."/>
            <person name="Tai V."/>
            <person name="Vallon O."/>
            <person name="Piganeau G."/>
            <person name="Jancek S."/>
            <person name="Heijde M."/>
            <person name="Jabbari K."/>
            <person name="Bowler C."/>
            <person name="Lohr M."/>
            <person name="Robbens S."/>
            <person name="Werner G."/>
            <person name="Dubchak I."/>
            <person name="Pazour G.J."/>
            <person name="Ren Q."/>
            <person name="Paulsen I."/>
            <person name="Delwiche C."/>
            <person name="Schmutz J."/>
            <person name="Rokhsar D."/>
            <person name="Van de Peer Y."/>
            <person name="Moreau H."/>
            <person name="Grigoriev I.V."/>
        </authorList>
    </citation>
    <scope>NUCLEOTIDE SEQUENCE [LARGE SCALE GENOMIC DNA]</scope>
    <source>
        <strain evidence="4 5">CCE9901</strain>
    </source>
</reference>
<dbReference type="SUPFAM" id="SSF49785">
    <property type="entry name" value="Galactose-binding domain-like"/>
    <property type="match status" value="1"/>
</dbReference>
<protein>
    <recommendedName>
        <fullName evidence="3">PITH domain-containing protein</fullName>
    </recommendedName>
</protein>